<feature type="domain" description="HTH marR-type" evidence="1">
    <location>
        <begin position="7"/>
        <end position="142"/>
    </location>
</feature>
<dbReference type="Gene3D" id="1.10.10.10">
    <property type="entry name" value="Winged helix-like DNA-binding domain superfamily/Winged helix DNA-binding domain"/>
    <property type="match status" value="1"/>
</dbReference>
<reference evidence="2 3" key="1">
    <citation type="submission" date="2023-10" db="EMBL/GenBank/DDBJ databases">
        <title>Two novel species belonging to the OM43/NOR5 clade.</title>
        <authorList>
            <person name="Park M."/>
        </authorList>
    </citation>
    <scope>NUCLEOTIDE SEQUENCE [LARGE SCALE GENOMIC DNA]</scope>
    <source>
        <strain evidence="2 3">IMCC43200</strain>
    </source>
</reference>
<name>A0ABZ0I3E9_9GAMM</name>
<sequence length="142" mass="15556">MKTLNPRAKTLVDLWLASERISARIDHNLGAVHGVGYVEFMVLYQLARSPDLRMRRVDLATAIGRTASGVTRLLKPMEKIGLIARDSSDRDARVSLVTLTPSGRDRLEDTLSTMNELGQRLTQAVGDSQLDSAAAALAILRD</sequence>
<dbReference type="Pfam" id="PF01047">
    <property type="entry name" value="MarR"/>
    <property type="match status" value="1"/>
</dbReference>
<accession>A0ABZ0I3E9</accession>
<dbReference type="SUPFAM" id="SSF46785">
    <property type="entry name" value="Winged helix' DNA-binding domain"/>
    <property type="match status" value="1"/>
</dbReference>
<protein>
    <submittedName>
        <fullName evidence="2">MarR family transcriptional regulator</fullName>
    </submittedName>
</protein>
<gene>
    <name evidence="2" type="ORF">R0135_02465</name>
</gene>
<dbReference type="Proteomes" id="UP001626537">
    <property type="component" value="Chromosome"/>
</dbReference>
<dbReference type="InterPro" id="IPR000835">
    <property type="entry name" value="HTH_MarR-typ"/>
</dbReference>
<evidence type="ECO:0000259" key="1">
    <source>
        <dbReference type="PROSITE" id="PS50995"/>
    </source>
</evidence>
<dbReference type="RefSeq" id="WP_407348683.1">
    <property type="nucleotide sequence ID" value="NZ_CP136864.1"/>
</dbReference>
<organism evidence="2 3">
    <name type="scientific">Congregibacter variabilis</name>
    <dbReference type="NCBI Taxonomy" id="3081200"/>
    <lineage>
        <taxon>Bacteria</taxon>
        <taxon>Pseudomonadati</taxon>
        <taxon>Pseudomonadota</taxon>
        <taxon>Gammaproteobacteria</taxon>
        <taxon>Cellvibrionales</taxon>
        <taxon>Halieaceae</taxon>
        <taxon>Congregibacter</taxon>
    </lineage>
</organism>
<evidence type="ECO:0000313" key="3">
    <source>
        <dbReference type="Proteomes" id="UP001626537"/>
    </source>
</evidence>
<dbReference type="InterPro" id="IPR036390">
    <property type="entry name" value="WH_DNA-bd_sf"/>
</dbReference>
<dbReference type="PANTHER" id="PTHR33164:SF43">
    <property type="entry name" value="HTH-TYPE TRANSCRIPTIONAL REPRESSOR YETL"/>
    <property type="match status" value="1"/>
</dbReference>
<dbReference type="PROSITE" id="PS50995">
    <property type="entry name" value="HTH_MARR_2"/>
    <property type="match status" value="1"/>
</dbReference>
<keyword evidence="3" id="KW-1185">Reference proteome</keyword>
<dbReference type="PANTHER" id="PTHR33164">
    <property type="entry name" value="TRANSCRIPTIONAL REGULATOR, MARR FAMILY"/>
    <property type="match status" value="1"/>
</dbReference>
<dbReference type="SMART" id="SM00347">
    <property type="entry name" value="HTH_MARR"/>
    <property type="match status" value="1"/>
</dbReference>
<dbReference type="InterPro" id="IPR039422">
    <property type="entry name" value="MarR/SlyA-like"/>
</dbReference>
<proteinExistence type="predicted"/>
<evidence type="ECO:0000313" key="2">
    <source>
        <dbReference type="EMBL" id="WOJ94044.1"/>
    </source>
</evidence>
<dbReference type="InterPro" id="IPR036388">
    <property type="entry name" value="WH-like_DNA-bd_sf"/>
</dbReference>
<dbReference type="EMBL" id="CP136864">
    <property type="protein sequence ID" value="WOJ94044.1"/>
    <property type="molecule type" value="Genomic_DNA"/>
</dbReference>